<name>A0A8S5RPC0_9VIRU</name>
<protein>
    <submittedName>
        <fullName evidence="1">Uncharacterized protein</fullName>
    </submittedName>
</protein>
<reference evidence="1" key="1">
    <citation type="journal article" date="2021" name="Proc. Natl. Acad. Sci. U.S.A.">
        <title>A Catalog of Tens of Thousands of Viruses from Human Metagenomes Reveals Hidden Associations with Chronic Diseases.</title>
        <authorList>
            <person name="Tisza M.J."/>
            <person name="Buck C.B."/>
        </authorList>
    </citation>
    <scope>NUCLEOTIDE SEQUENCE</scope>
    <source>
        <strain evidence="1">CtoYX9</strain>
    </source>
</reference>
<accession>A0A8S5RPC0</accession>
<proteinExistence type="predicted"/>
<organism evidence="1">
    <name type="scientific">virus sp. ctoYX9</name>
    <dbReference type="NCBI Taxonomy" id="2825822"/>
    <lineage>
        <taxon>Viruses</taxon>
    </lineage>
</organism>
<dbReference type="EMBL" id="BK059131">
    <property type="protein sequence ID" value="DAE32994.1"/>
    <property type="molecule type" value="Genomic_DNA"/>
</dbReference>
<sequence>MLTVQGWLKVYWKSFAEKIMRIFGREYPRF</sequence>
<evidence type="ECO:0000313" key="1">
    <source>
        <dbReference type="EMBL" id="DAE32994.1"/>
    </source>
</evidence>